<protein>
    <submittedName>
        <fullName evidence="1">Uncharacterized protein</fullName>
    </submittedName>
</protein>
<reference evidence="1 2" key="1">
    <citation type="submission" date="2022-01" db="EMBL/GenBank/DDBJ databases">
        <title>Draft Genome Sequences of Seven Type Strains of the Genus Streptomyces.</title>
        <authorList>
            <person name="Aziz S."/>
            <person name="Coretto E."/>
            <person name="Chronakova A."/>
            <person name="Sproer C."/>
            <person name="Huber K."/>
            <person name="Nouioui I."/>
            <person name="Gross H."/>
        </authorList>
    </citation>
    <scope>NUCLEOTIDE SEQUENCE [LARGE SCALE GENOMIC DNA]</scope>
    <source>
        <strain evidence="1 2">DSM 41685</strain>
    </source>
</reference>
<dbReference type="RefSeq" id="WP_086704210.1">
    <property type="nucleotide sequence ID" value="NZ_JAKKZF010000422.1"/>
</dbReference>
<gene>
    <name evidence="1" type="ORF">L0F81_42185</name>
</gene>
<dbReference type="Proteomes" id="UP001299012">
    <property type="component" value="Unassembled WGS sequence"/>
</dbReference>
<comment type="caution">
    <text evidence="1">The sequence shown here is derived from an EMBL/GenBank/DDBJ whole genome shotgun (WGS) entry which is preliminary data.</text>
</comment>
<proteinExistence type="predicted"/>
<dbReference type="EMBL" id="JAKKZF010000422">
    <property type="protein sequence ID" value="MCG0069783.1"/>
    <property type="molecule type" value="Genomic_DNA"/>
</dbReference>
<accession>A0ABS9JW34</accession>
<evidence type="ECO:0000313" key="2">
    <source>
        <dbReference type="Proteomes" id="UP001299012"/>
    </source>
</evidence>
<evidence type="ECO:0000313" key="1">
    <source>
        <dbReference type="EMBL" id="MCG0069783.1"/>
    </source>
</evidence>
<organism evidence="1 2">
    <name type="scientific">Streptomyces tricolor</name>
    <dbReference type="NCBI Taxonomy" id="68277"/>
    <lineage>
        <taxon>Bacteria</taxon>
        <taxon>Bacillati</taxon>
        <taxon>Actinomycetota</taxon>
        <taxon>Actinomycetes</taxon>
        <taxon>Kitasatosporales</taxon>
        <taxon>Streptomycetaceae</taxon>
        <taxon>Streptomyces</taxon>
        <taxon>Streptomyces violaceoruber group</taxon>
    </lineage>
</organism>
<sequence length="203" mass="21919">MTDRKAAFDLEAFMTPLDPAWTEPTDEQLQQFRKRLRGVVASFADGISVRDTSPGAAHEELPVRSTPDWKLAMLRALRVARDEAEAMNEEYARGAGAGGVGYPELGAAWGISRQAARKKWPGAVVAINSHANKEPIEFNAFGGNARIEWHPEDGGWWWIAQAANGRHEDAGDKVTYDTSQEAAAAAGAFLAANARPTANGDST</sequence>
<name>A0ABS9JW34_9ACTN</name>
<keyword evidence="2" id="KW-1185">Reference proteome</keyword>